<evidence type="ECO:0000313" key="16">
    <source>
        <dbReference type="Proteomes" id="UP000186156"/>
    </source>
</evidence>
<dbReference type="SUPFAM" id="SSF47384">
    <property type="entry name" value="Homodimeric domain of signal transducing histidine kinase"/>
    <property type="match status" value="1"/>
</dbReference>
<dbReference type="AlphaFoldDB" id="A0A1N7MDF3"/>
<comment type="catalytic activity">
    <reaction evidence="1">
        <text>ATP + protein L-histidine = ADP + protein N-phospho-L-histidine.</text>
        <dbReference type="EC" id="2.7.13.3"/>
    </reaction>
</comment>
<evidence type="ECO:0000256" key="12">
    <source>
        <dbReference type="SAM" id="Phobius"/>
    </source>
</evidence>
<evidence type="ECO:0000256" key="5">
    <source>
        <dbReference type="ARBA" id="ARBA00022553"/>
    </source>
</evidence>
<dbReference type="OrthoDB" id="9815750at2"/>
<dbReference type="InterPro" id="IPR005467">
    <property type="entry name" value="His_kinase_dom"/>
</dbReference>
<dbReference type="InterPro" id="IPR003661">
    <property type="entry name" value="HisK_dim/P_dom"/>
</dbReference>
<evidence type="ECO:0000256" key="11">
    <source>
        <dbReference type="ARBA" id="ARBA00023136"/>
    </source>
</evidence>
<proteinExistence type="predicted"/>
<dbReference type="Pfam" id="PF00672">
    <property type="entry name" value="HAMP"/>
    <property type="match status" value="1"/>
</dbReference>
<feature type="domain" description="Histidine kinase" evidence="13">
    <location>
        <begin position="432"/>
        <end position="645"/>
    </location>
</feature>
<dbReference type="Pfam" id="PF00512">
    <property type="entry name" value="HisKA"/>
    <property type="match status" value="1"/>
</dbReference>
<keyword evidence="12" id="KW-0812">Transmembrane</keyword>
<evidence type="ECO:0000256" key="6">
    <source>
        <dbReference type="ARBA" id="ARBA00022679"/>
    </source>
</evidence>
<evidence type="ECO:0000256" key="10">
    <source>
        <dbReference type="ARBA" id="ARBA00023012"/>
    </source>
</evidence>
<dbReference type="InterPro" id="IPR036890">
    <property type="entry name" value="HATPase_C_sf"/>
</dbReference>
<dbReference type="CDD" id="cd00082">
    <property type="entry name" value="HisKA"/>
    <property type="match status" value="1"/>
</dbReference>
<dbReference type="Gene3D" id="3.30.565.10">
    <property type="entry name" value="Histidine kinase-like ATPase, C-terminal domain"/>
    <property type="match status" value="1"/>
</dbReference>
<dbReference type="CDD" id="cd06225">
    <property type="entry name" value="HAMP"/>
    <property type="match status" value="1"/>
</dbReference>
<dbReference type="PANTHER" id="PTHR44936:SF10">
    <property type="entry name" value="SENSOR PROTEIN RSTB"/>
    <property type="match status" value="1"/>
</dbReference>
<evidence type="ECO:0000259" key="13">
    <source>
        <dbReference type="PROSITE" id="PS50109"/>
    </source>
</evidence>
<evidence type="ECO:0000256" key="3">
    <source>
        <dbReference type="ARBA" id="ARBA00012438"/>
    </source>
</evidence>
<dbReference type="SMART" id="SM00387">
    <property type="entry name" value="HATPase_c"/>
    <property type="match status" value="1"/>
</dbReference>
<dbReference type="CDD" id="cd00075">
    <property type="entry name" value="HATPase"/>
    <property type="match status" value="1"/>
</dbReference>
<dbReference type="PROSITE" id="PS50109">
    <property type="entry name" value="HIS_KIN"/>
    <property type="match status" value="1"/>
</dbReference>
<keyword evidence="6" id="KW-0808">Transferase</keyword>
<keyword evidence="4" id="KW-1003">Cell membrane</keyword>
<dbReference type="InterPro" id="IPR050980">
    <property type="entry name" value="2C_sensor_his_kinase"/>
</dbReference>
<evidence type="ECO:0000313" key="15">
    <source>
        <dbReference type="EMBL" id="SIS84029.1"/>
    </source>
</evidence>
<evidence type="ECO:0000256" key="2">
    <source>
        <dbReference type="ARBA" id="ARBA00004651"/>
    </source>
</evidence>
<dbReference type="InterPro" id="IPR003660">
    <property type="entry name" value="HAMP_dom"/>
</dbReference>
<keyword evidence="5" id="KW-0597">Phosphoprotein</keyword>
<keyword evidence="11 12" id="KW-0472">Membrane</keyword>
<dbReference type="PANTHER" id="PTHR44936">
    <property type="entry name" value="SENSOR PROTEIN CREC"/>
    <property type="match status" value="1"/>
</dbReference>
<dbReference type="Gene3D" id="6.10.340.10">
    <property type="match status" value="1"/>
</dbReference>
<keyword evidence="8 15" id="KW-0418">Kinase</keyword>
<dbReference type="PRINTS" id="PR00344">
    <property type="entry name" value="BCTRLSENSOR"/>
</dbReference>
<protein>
    <recommendedName>
        <fullName evidence="3">histidine kinase</fullName>
        <ecNumber evidence="3">2.7.13.3</ecNumber>
    </recommendedName>
</protein>
<keyword evidence="10" id="KW-0902">Two-component regulatory system</keyword>
<dbReference type="Proteomes" id="UP000186156">
    <property type="component" value="Unassembled WGS sequence"/>
</dbReference>
<evidence type="ECO:0000256" key="8">
    <source>
        <dbReference type="ARBA" id="ARBA00022777"/>
    </source>
</evidence>
<dbReference type="RefSeq" id="WP_076346569.1">
    <property type="nucleotide sequence ID" value="NZ_FTOO01000005.1"/>
</dbReference>
<dbReference type="EC" id="2.7.13.3" evidence="3"/>
<dbReference type="PROSITE" id="PS50885">
    <property type="entry name" value="HAMP"/>
    <property type="match status" value="1"/>
</dbReference>
<evidence type="ECO:0000259" key="14">
    <source>
        <dbReference type="PROSITE" id="PS50885"/>
    </source>
</evidence>
<dbReference type="SUPFAM" id="SSF158472">
    <property type="entry name" value="HAMP domain-like"/>
    <property type="match status" value="1"/>
</dbReference>
<comment type="subcellular location">
    <subcellularLocation>
        <location evidence="2">Cell membrane</location>
        <topology evidence="2">Multi-pass membrane protein</topology>
    </subcellularLocation>
</comment>
<name>A0A1N7MDF3_9BACL</name>
<evidence type="ECO:0000256" key="7">
    <source>
        <dbReference type="ARBA" id="ARBA00022741"/>
    </source>
</evidence>
<evidence type="ECO:0000256" key="9">
    <source>
        <dbReference type="ARBA" id="ARBA00022840"/>
    </source>
</evidence>
<keyword evidence="7" id="KW-0547">Nucleotide-binding</keyword>
<evidence type="ECO:0000256" key="1">
    <source>
        <dbReference type="ARBA" id="ARBA00000085"/>
    </source>
</evidence>
<dbReference type="InterPro" id="IPR004358">
    <property type="entry name" value="Sig_transdc_His_kin-like_C"/>
</dbReference>
<dbReference type="InterPro" id="IPR003594">
    <property type="entry name" value="HATPase_dom"/>
</dbReference>
<dbReference type="InterPro" id="IPR036097">
    <property type="entry name" value="HisK_dim/P_sf"/>
</dbReference>
<dbReference type="SMART" id="SM00388">
    <property type="entry name" value="HisKA"/>
    <property type="match status" value="1"/>
</dbReference>
<feature type="domain" description="HAMP" evidence="14">
    <location>
        <begin position="360"/>
        <end position="412"/>
    </location>
</feature>
<keyword evidence="12" id="KW-1133">Transmembrane helix</keyword>
<dbReference type="SUPFAM" id="SSF55874">
    <property type="entry name" value="ATPase domain of HSP90 chaperone/DNA topoisomerase II/histidine kinase"/>
    <property type="match status" value="1"/>
</dbReference>
<dbReference type="Gene3D" id="1.10.287.130">
    <property type="match status" value="1"/>
</dbReference>
<evidence type="ECO:0000256" key="4">
    <source>
        <dbReference type="ARBA" id="ARBA00022475"/>
    </source>
</evidence>
<keyword evidence="16" id="KW-1185">Reference proteome</keyword>
<sequence length="652" mass="72669">MQQVNAHPRVRFSLRYKIISILFGAMLVVLALGGALFYSVARQQMLKSADKQAQLLAQQIDLEIESSEAGQAYIDNLLGNELRIASIAIEKQLPPHWRDVTNEQLRQLSAQLGVSGITLLAPTADDIVGVRSSDPREIGLSTRGMGKWYIAFRDLLAGRPQASTYGTAEKDYWSGPFANAASDPTKVDKWGYYYDGTTDYIIDPFYVQTSIPRYEQVVSVNSTIRHIMQTEPDILSIAVLNKTFDEKPIRYSYKGVSWVDIANQPVMYGSYRYAHHDLDVHLKDQALATGKMQTAIDRVNGTTVMKAFIPESEQGDHYVVEIVMNYRLIAAQLADLLHDMAVLGGALLCLTALLSFAGADLIIRPLKRITEAVDEIAGRNFAAHVEVARSDEIGVLAAHVNEMSERLVDYLRELTRRERGRGVDYLVMATQALVHELGTPLAAIRQMSDLLPRLEPELGDKAREILERMRSASEYANRIARDFTAFLRNGMLTVRRRDVVKLVSNAVGLCSPMAQSRRVRLSFHNETGQRHVYLDVDEDKLFGAIVNLVRNAIDAIPDDRARREVDVTLRIEGEELHVDVIDTGVGIPRERWDQIFVPYSSTKKGGLGLGLTFCGLIAIAHGGTVGVVNSSPEGTHIRMRLPLKYEPIQVDA</sequence>
<dbReference type="GO" id="GO:0005886">
    <property type="term" value="C:plasma membrane"/>
    <property type="evidence" value="ECO:0007669"/>
    <property type="project" value="UniProtKB-SubCell"/>
</dbReference>
<dbReference type="GO" id="GO:0000155">
    <property type="term" value="F:phosphorelay sensor kinase activity"/>
    <property type="evidence" value="ECO:0007669"/>
    <property type="project" value="InterPro"/>
</dbReference>
<reference evidence="16" key="1">
    <citation type="submission" date="2017-01" db="EMBL/GenBank/DDBJ databases">
        <authorList>
            <person name="Varghese N."/>
            <person name="Submissions S."/>
        </authorList>
    </citation>
    <scope>NUCLEOTIDE SEQUENCE [LARGE SCALE GENOMIC DNA]</scope>
    <source>
        <strain evidence="16">DSM 16176</strain>
    </source>
</reference>
<dbReference type="SMART" id="SM00304">
    <property type="entry name" value="HAMP"/>
    <property type="match status" value="1"/>
</dbReference>
<accession>A0A1N7MDF3</accession>
<organism evidence="15 16">
    <name type="scientific">Alicyclobacillus vulcanalis</name>
    <dbReference type="NCBI Taxonomy" id="252246"/>
    <lineage>
        <taxon>Bacteria</taxon>
        <taxon>Bacillati</taxon>
        <taxon>Bacillota</taxon>
        <taxon>Bacilli</taxon>
        <taxon>Bacillales</taxon>
        <taxon>Alicyclobacillaceae</taxon>
        <taxon>Alicyclobacillus</taxon>
    </lineage>
</organism>
<keyword evidence="9" id="KW-0067">ATP-binding</keyword>
<dbReference type="EMBL" id="FTOO01000005">
    <property type="protein sequence ID" value="SIS84029.1"/>
    <property type="molecule type" value="Genomic_DNA"/>
</dbReference>
<dbReference type="STRING" id="252246.SAMN05421799_10561"/>
<gene>
    <name evidence="15" type="ORF">SAMN05421799_10561</name>
</gene>
<dbReference type="GO" id="GO:0005524">
    <property type="term" value="F:ATP binding"/>
    <property type="evidence" value="ECO:0007669"/>
    <property type="project" value="UniProtKB-KW"/>
</dbReference>
<feature type="transmembrane region" description="Helical" evidence="12">
    <location>
        <begin position="21"/>
        <end position="41"/>
    </location>
</feature>
<dbReference type="Pfam" id="PF02518">
    <property type="entry name" value="HATPase_c"/>
    <property type="match status" value="1"/>
</dbReference>